<dbReference type="InterPro" id="IPR029000">
    <property type="entry name" value="Cyclophilin-like_dom_sf"/>
</dbReference>
<dbReference type="GeneTree" id="ENSGT00940000157954"/>
<dbReference type="InterPro" id="IPR002130">
    <property type="entry name" value="Cyclophilin-type_PPIase_dom"/>
</dbReference>
<dbReference type="FunFam" id="2.40.100.10:FF:000025">
    <property type="entry name" value="Peptidyl-prolyl cis-trans isomerase CYP19-2"/>
    <property type="match status" value="1"/>
</dbReference>
<keyword evidence="3 4" id="KW-0413">Isomerase</keyword>
<comment type="similarity">
    <text evidence="4">Belongs to the cyclophilin-type PPIase family.</text>
</comment>
<dbReference type="GO" id="GO:0006457">
    <property type="term" value="P:protein folding"/>
    <property type="evidence" value="ECO:0007669"/>
    <property type="project" value="InterPro"/>
</dbReference>
<dbReference type="PROSITE" id="PS50072">
    <property type="entry name" value="CSA_PPIASE_2"/>
    <property type="match status" value="1"/>
</dbReference>
<evidence type="ECO:0000256" key="4">
    <source>
        <dbReference type="RuleBase" id="RU363019"/>
    </source>
</evidence>
<comment type="function">
    <text evidence="4">PPIases accelerate the folding of proteins. It catalyzes the cis-trans isomerization of proline imidic peptide bonds in oligopeptides.</text>
</comment>
<dbReference type="Ensembl" id="ENSEBUT00000024047.1">
    <property type="protein sequence ID" value="ENSEBUP00000023471.1"/>
    <property type="gene ID" value="ENSEBUG00000014451.1"/>
</dbReference>
<reference evidence="6" key="1">
    <citation type="submission" date="2025-08" db="UniProtKB">
        <authorList>
            <consortium name="Ensembl"/>
        </authorList>
    </citation>
    <scope>IDENTIFICATION</scope>
</reference>
<dbReference type="EC" id="5.2.1.8" evidence="4"/>
<dbReference type="PANTHER" id="PTHR11071:SF565">
    <property type="entry name" value="MOCA-CYP, ISOFORM A"/>
    <property type="match status" value="1"/>
</dbReference>
<dbReference type="PROSITE" id="PS00170">
    <property type="entry name" value="CSA_PPIASE_1"/>
    <property type="match status" value="1"/>
</dbReference>
<dbReference type="InterPro" id="IPR020892">
    <property type="entry name" value="Cyclophilin-type_PPIase_CS"/>
</dbReference>
<sequence length="193" mass="21592">MAVKDRPQCFFDIAINNIPAGRIVFELFTDKCYKTCENFRCLCTGERGIGKATQKPLHYKGTTFHRIVKNFMIQGGDISDGNGKGGESIYGGFFADESFELKHDRAFLLSMANRVQPMDHVVFGHVVSGQELVKDIENQKTNASSLPYADICIVCCGEFFTTLKGTIAIRVCMVLFCSSLDLSTSQSYRRKKK</sequence>
<name>A0A8C4R371_EPTBU</name>
<evidence type="ECO:0000256" key="1">
    <source>
        <dbReference type="ARBA" id="ARBA00000971"/>
    </source>
</evidence>
<keyword evidence="2 4" id="KW-0697">Rotamase</keyword>
<dbReference type="SUPFAM" id="SSF50891">
    <property type="entry name" value="Cyclophilin-like"/>
    <property type="match status" value="1"/>
</dbReference>
<keyword evidence="7" id="KW-1185">Reference proteome</keyword>
<accession>A0A8C4R371</accession>
<evidence type="ECO:0000313" key="7">
    <source>
        <dbReference type="Proteomes" id="UP000694388"/>
    </source>
</evidence>
<dbReference type="OMA" id="STNESAH"/>
<dbReference type="Gene3D" id="2.40.100.10">
    <property type="entry name" value="Cyclophilin-like"/>
    <property type="match status" value="1"/>
</dbReference>
<dbReference type="GO" id="GO:0016018">
    <property type="term" value="F:cyclosporin A binding"/>
    <property type="evidence" value="ECO:0007669"/>
    <property type="project" value="TreeGrafter"/>
</dbReference>
<evidence type="ECO:0000256" key="2">
    <source>
        <dbReference type="ARBA" id="ARBA00023110"/>
    </source>
</evidence>
<feature type="domain" description="PPIase cyclophilin-type" evidence="5">
    <location>
        <begin position="10"/>
        <end position="158"/>
    </location>
</feature>
<dbReference type="PRINTS" id="PR00153">
    <property type="entry name" value="CSAPPISMRASE"/>
</dbReference>
<protein>
    <recommendedName>
        <fullName evidence="4">Peptidyl-prolyl cis-trans isomerase</fullName>
        <shortName evidence="4">PPIase</shortName>
        <ecNumber evidence="4">5.2.1.8</ecNumber>
    </recommendedName>
</protein>
<dbReference type="GO" id="GO:0003755">
    <property type="term" value="F:peptidyl-prolyl cis-trans isomerase activity"/>
    <property type="evidence" value="ECO:0007669"/>
    <property type="project" value="UniProtKB-UniRule"/>
</dbReference>
<comment type="catalytic activity">
    <reaction evidence="1 4">
        <text>[protein]-peptidylproline (omega=180) = [protein]-peptidylproline (omega=0)</text>
        <dbReference type="Rhea" id="RHEA:16237"/>
        <dbReference type="Rhea" id="RHEA-COMP:10747"/>
        <dbReference type="Rhea" id="RHEA-COMP:10748"/>
        <dbReference type="ChEBI" id="CHEBI:83833"/>
        <dbReference type="ChEBI" id="CHEBI:83834"/>
        <dbReference type="EC" id="5.2.1.8"/>
    </reaction>
</comment>
<dbReference type="Proteomes" id="UP000694388">
    <property type="component" value="Unplaced"/>
</dbReference>
<dbReference type="PANTHER" id="PTHR11071">
    <property type="entry name" value="PEPTIDYL-PROLYL CIS-TRANS ISOMERASE"/>
    <property type="match status" value="1"/>
</dbReference>
<dbReference type="Pfam" id="PF00160">
    <property type="entry name" value="Pro_isomerase"/>
    <property type="match status" value="1"/>
</dbReference>
<organism evidence="6 7">
    <name type="scientific">Eptatretus burgeri</name>
    <name type="common">Inshore hagfish</name>
    <dbReference type="NCBI Taxonomy" id="7764"/>
    <lineage>
        <taxon>Eukaryota</taxon>
        <taxon>Metazoa</taxon>
        <taxon>Chordata</taxon>
        <taxon>Craniata</taxon>
        <taxon>Vertebrata</taxon>
        <taxon>Cyclostomata</taxon>
        <taxon>Myxini</taxon>
        <taxon>Myxiniformes</taxon>
        <taxon>Myxinidae</taxon>
        <taxon>Eptatretinae</taxon>
        <taxon>Eptatretus</taxon>
    </lineage>
</organism>
<evidence type="ECO:0000313" key="6">
    <source>
        <dbReference type="Ensembl" id="ENSEBUP00000023471.1"/>
    </source>
</evidence>
<proteinExistence type="inferred from homology"/>
<evidence type="ECO:0000259" key="5">
    <source>
        <dbReference type="PROSITE" id="PS50072"/>
    </source>
</evidence>
<dbReference type="GO" id="GO:0005739">
    <property type="term" value="C:mitochondrion"/>
    <property type="evidence" value="ECO:0007669"/>
    <property type="project" value="TreeGrafter"/>
</dbReference>
<evidence type="ECO:0000256" key="3">
    <source>
        <dbReference type="ARBA" id="ARBA00023235"/>
    </source>
</evidence>
<dbReference type="AlphaFoldDB" id="A0A8C4R371"/>
<reference evidence="6" key="2">
    <citation type="submission" date="2025-09" db="UniProtKB">
        <authorList>
            <consortium name="Ensembl"/>
        </authorList>
    </citation>
    <scope>IDENTIFICATION</scope>
</reference>